<evidence type="ECO:0000256" key="1">
    <source>
        <dbReference type="ARBA" id="ARBA00006479"/>
    </source>
</evidence>
<dbReference type="InterPro" id="IPR049874">
    <property type="entry name" value="ROK_cs"/>
</dbReference>
<evidence type="ECO:0000313" key="3">
    <source>
        <dbReference type="Proteomes" id="UP000237797"/>
    </source>
</evidence>
<accession>A0A2T0LIH5</accession>
<dbReference type="SUPFAM" id="SSF53067">
    <property type="entry name" value="Actin-like ATPase domain"/>
    <property type="match status" value="1"/>
</dbReference>
<dbReference type="GO" id="GO:0016301">
    <property type="term" value="F:kinase activity"/>
    <property type="evidence" value="ECO:0007669"/>
    <property type="project" value="UniProtKB-KW"/>
</dbReference>
<organism evidence="2 3">
    <name type="scientific">Planifilum fimeticola</name>
    <dbReference type="NCBI Taxonomy" id="201975"/>
    <lineage>
        <taxon>Bacteria</taxon>
        <taxon>Bacillati</taxon>
        <taxon>Bacillota</taxon>
        <taxon>Bacilli</taxon>
        <taxon>Bacillales</taxon>
        <taxon>Thermoactinomycetaceae</taxon>
        <taxon>Planifilum</taxon>
    </lineage>
</organism>
<proteinExistence type="inferred from homology"/>
<evidence type="ECO:0000313" key="2">
    <source>
        <dbReference type="EMBL" id="PRX42251.1"/>
    </source>
</evidence>
<keyword evidence="2" id="KW-0808">Transferase</keyword>
<dbReference type="InterPro" id="IPR043129">
    <property type="entry name" value="ATPase_NBD"/>
</dbReference>
<protein>
    <submittedName>
        <fullName evidence="2">Glucokinase</fullName>
    </submittedName>
</protein>
<comment type="similarity">
    <text evidence="1">Belongs to the ROK (NagC/XylR) family.</text>
</comment>
<gene>
    <name evidence="2" type="ORF">CLV97_10233</name>
</gene>
<dbReference type="PANTHER" id="PTHR18964">
    <property type="entry name" value="ROK (REPRESSOR, ORF, KINASE) FAMILY"/>
    <property type="match status" value="1"/>
</dbReference>
<dbReference type="Pfam" id="PF00480">
    <property type="entry name" value="ROK"/>
    <property type="match status" value="1"/>
</dbReference>
<name>A0A2T0LIH5_9BACL</name>
<dbReference type="Proteomes" id="UP000237797">
    <property type="component" value="Unassembled WGS sequence"/>
</dbReference>
<dbReference type="PROSITE" id="PS01125">
    <property type="entry name" value="ROK"/>
    <property type="match status" value="1"/>
</dbReference>
<dbReference type="EMBL" id="PVNE01000002">
    <property type="protein sequence ID" value="PRX42251.1"/>
    <property type="molecule type" value="Genomic_DNA"/>
</dbReference>
<dbReference type="RefSeq" id="WP_106343784.1">
    <property type="nucleotide sequence ID" value="NZ_PVNE01000002.1"/>
</dbReference>
<dbReference type="AlphaFoldDB" id="A0A2T0LIH5"/>
<dbReference type="Gene3D" id="3.30.420.40">
    <property type="match status" value="2"/>
</dbReference>
<comment type="caution">
    <text evidence="2">The sequence shown here is derived from an EMBL/GenBank/DDBJ whole genome shotgun (WGS) entry which is preliminary data.</text>
</comment>
<dbReference type="OrthoDB" id="9810372at2"/>
<keyword evidence="2" id="KW-0418">Kinase</keyword>
<dbReference type="CDD" id="cd24068">
    <property type="entry name" value="ASKHA_NBD_ROK_FnNanK-like"/>
    <property type="match status" value="1"/>
</dbReference>
<keyword evidence="3" id="KW-1185">Reference proteome</keyword>
<dbReference type="InterPro" id="IPR000600">
    <property type="entry name" value="ROK"/>
</dbReference>
<reference evidence="2 3" key="1">
    <citation type="submission" date="2018-03" db="EMBL/GenBank/DDBJ databases">
        <title>Genomic Encyclopedia of Archaeal and Bacterial Type Strains, Phase II (KMG-II): from individual species to whole genera.</title>
        <authorList>
            <person name="Goeker M."/>
        </authorList>
    </citation>
    <scope>NUCLEOTIDE SEQUENCE [LARGE SCALE GENOMIC DNA]</scope>
    <source>
        <strain evidence="2 3">DSM 44946</strain>
    </source>
</reference>
<sequence length="316" mass="33030">MSFVMGRCIGVDVGGTKIAAARVEPDGSLSRRFRTDTRAAEGPASVIERICQGIEQVMGEESVEGIGIACPGPLNARTGVVLSPPNLPGWDRVPLKDRLEERFGVPVRVENDANAAAWGEYLMGAGRGADPMIYITVSTGIGGGMVLDGRLYRGADTYAGEIGHTIVDPGGAPCGCGRRGCLEAMASGTAIARAGAEVVRKGNRRIRELSGGSAPRAEHVFAACREGDEDASRIISETVRYLAIGISNIIHLFNPRAIVIGGGVASAGDVLFPSLRERVRACLMPSFAGTFELLPAKLGEDAGVIGAAALWAKRSE</sequence>
<dbReference type="PANTHER" id="PTHR18964:SF149">
    <property type="entry name" value="BIFUNCTIONAL UDP-N-ACETYLGLUCOSAMINE 2-EPIMERASE_N-ACETYLMANNOSAMINE KINASE"/>
    <property type="match status" value="1"/>
</dbReference>